<keyword evidence="4" id="KW-1185">Reference proteome</keyword>
<dbReference type="PANTHER" id="PTHR35394:SF5">
    <property type="entry name" value="DUF3176 DOMAIN-CONTAINING PROTEIN"/>
    <property type="match status" value="1"/>
</dbReference>
<dbReference type="Pfam" id="PF11374">
    <property type="entry name" value="DUF3176"/>
    <property type="match status" value="1"/>
</dbReference>
<protein>
    <submittedName>
        <fullName evidence="3">Uncharacterized protein</fullName>
    </submittedName>
</protein>
<dbReference type="Proteomes" id="UP000316270">
    <property type="component" value="Chromosome 17"/>
</dbReference>
<keyword evidence="2" id="KW-0812">Transmembrane</keyword>
<reference evidence="3 4" key="1">
    <citation type="submission" date="2019-07" db="EMBL/GenBank/DDBJ databases">
        <title>Finished genome of Venturia effusa.</title>
        <authorList>
            <person name="Young C.A."/>
            <person name="Cox M.P."/>
            <person name="Ganley A.R.D."/>
            <person name="David W.J."/>
        </authorList>
    </citation>
    <scope>NUCLEOTIDE SEQUENCE [LARGE SCALE GENOMIC DNA]</scope>
    <source>
        <strain evidence="4">albino</strain>
    </source>
</reference>
<dbReference type="EMBL" id="CP042201">
    <property type="protein sequence ID" value="QDS77460.1"/>
    <property type="molecule type" value="Genomic_DNA"/>
</dbReference>
<feature type="transmembrane region" description="Helical" evidence="2">
    <location>
        <begin position="479"/>
        <end position="499"/>
    </location>
</feature>
<accession>A0A517LP86</accession>
<dbReference type="PANTHER" id="PTHR35394">
    <property type="entry name" value="DUF3176 DOMAIN-CONTAINING PROTEIN"/>
    <property type="match status" value="1"/>
</dbReference>
<gene>
    <name evidence="3" type="ORF">FKW77_006992</name>
</gene>
<name>A0A517LP86_9PEZI</name>
<feature type="region of interest" description="Disordered" evidence="1">
    <location>
        <begin position="210"/>
        <end position="329"/>
    </location>
</feature>
<dbReference type="STRING" id="50376.A0A517LP86"/>
<feature type="transmembrane region" description="Helical" evidence="2">
    <location>
        <begin position="888"/>
        <end position="908"/>
    </location>
</feature>
<dbReference type="InterPro" id="IPR021514">
    <property type="entry name" value="DUF3176"/>
</dbReference>
<evidence type="ECO:0000313" key="4">
    <source>
        <dbReference type="Proteomes" id="UP000316270"/>
    </source>
</evidence>
<keyword evidence="2" id="KW-1133">Transmembrane helix</keyword>
<feature type="transmembrane region" description="Helical" evidence="2">
    <location>
        <begin position="376"/>
        <end position="398"/>
    </location>
</feature>
<dbReference type="OrthoDB" id="5242705at2759"/>
<sequence>MSESKNTIKNFIRTGQFSKRFNVSKPTDMPDIPEEKLVDGRPVSKVDSMKGGKRISTTVSEVKAEKGTKRASNLSNMSNASTVVGSTGLGIHNTPDRKAAHTPQPEDLMFIPHDIQTPTTFGPNNEYTAVPTVITYSSSGRGATKITIREATASDPKPAGGYNIPTALDSPELPQTLPPSYTPNNIPVIAPPPNFTPASGDRVTRGISTFTQGTESIRSSTASSQGTRFSRTSTISEEVNSTTAVSNGTLQPSALDRISQMPSPNAVHGHSLSTSTTPANDEKAISEAGSTHSTLVTPPGSPPMHHGVSWPLTSHGRKDSGGNESIISSESPYLDCKEGVPTYPRMMNGSLRSEFQWDLTRKDRVKNWFTHWFIEWWLLEIVSWLFSAACMMVIAVVLSRYDGKPLPKWSIDISMNAFISIFSGFAKSALLLPTAEALGQLKWDWFRKGERSMLDFEVMDGASRGALGSAVLLAKNKGVTLASVGAAIILLSLPMDLFFQQIISYPSTLVLDPGANATIARTIDYDVRLGLYWINGSDFQLPPDTAMTSYLFPYFQQEGLNPGVSFDCPTGNCTYDPFYTLAVDFQCKEMPASFVTLGCESSTSAEWTTTVDYFLTKTKGVPMPNISTCGYYMDVPSQGKTLMSGYEVKADGSMGQVLSTRFFPMQDLNSNELYWNGSINFPDIKLPITNFLVASTQDGFAGAMRNSTPVVTECELHYVVKKLNATVRAGELFEETLETLQFKSDLPDVWDPINGGDYIVNYSMTITDPHSLHADGLSTFFVPNNTAFKLQAVWTQLVPSAMVLSSPTNPKEGGSVFKYYWPITPYRLLQDLPTNPWAPPNNITAHMARAVSTLNSVLRRNPTSNTGSNVSVGKAYLFVVLVDISWKWLSLPLILLTFSLMFLVTTIVRSTRDRESIGIFKTSALAILFNGLGEDVQERVGSNNNRMGVNRERARDMKVHLDDD</sequence>
<evidence type="ECO:0000256" key="1">
    <source>
        <dbReference type="SAM" id="MobiDB-lite"/>
    </source>
</evidence>
<proteinExistence type="predicted"/>
<dbReference type="AlphaFoldDB" id="A0A517LP86"/>
<keyword evidence="2" id="KW-0472">Membrane</keyword>
<evidence type="ECO:0000313" key="3">
    <source>
        <dbReference type="EMBL" id="QDS77460.1"/>
    </source>
</evidence>
<organism evidence="3 4">
    <name type="scientific">Venturia effusa</name>
    <dbReference type="NCBI Taxonomy" id="50376"/>
    <lineage>
        <taxon>Eukaryota</taxon>
        <taxon>Fungi</taxon>
        <taxon>Dikarya</taxon>
        <taxon>Ascomycota</taxon>
        <taxon>Pezizomycotina</taxon>
        <taxon>Dothideomycetes</taxon>
        <taxon>Pleosporomycetidae</taxon>
        <taxon>Venturiales</taxon>
        <taxon>Venturiaceae</taxon>
        <taxon>Venturia</taxon>
    </lineage>
</organism>
<feature type="compositionally biased region" description="Polar residues" evidence="1">
    <location>
        <begin position="210"/>
        <end position="252"/>
    </location>
</feature>
<evidence type="ECO:0000256" key="2">
    <source>
        <dbReference type="SAM" id="Phobius"/>
    </source>
</evidence>